<dbReference type="HOGENOM" id="CLU_1472104_0_0_2"/>
<protein>
    <submittedName>
        <fullName evidence="1">Uncharacterized protein</fullName>
    </submittedName>
</protein>
<evidence type="ECO:0000313" key="1">
    <source>
        <dbReference type="EMBL" id="ABN06911.1"/>
    </source>
</evidence>
<organism evidence="1 2">
    <name type="scientific">Methanocorpusculum labreanum (strain ATCC 43576 / DSM 4855 / Z)</name>
    <dbReference type="NCBI Taxonomy" id="410358"/>
    <lineage>
        <taxon>Archaea</taxon>
        <taxon>Methanobacteriati</taxon>
        <taxon>Methanobacteriota</taxon>
        <taxon>Stenosarchaea group</taxon>
        <taxon>Methanomicrobia</taxon>
        <taxon>Methanomicrobiales</taxon>
        <taxon>Methanocorpusculaceae</taxon>
        <taxon>Methanocorpusculum</taxon>
    </lineage>
</organism>
<dbReference type="EMBL" id="CP000559">
    <property type="protein sequence ID" value="ABN06911.1"/>
    <property type="molecule type" value="Genomic_DNA"/>
</dbReference>
<sequence length="183" mass="20352">MNFTRFLSLFMIAAFLLLLVPGQALADQGVVITLPDDNQTVNDDNTSVFVEGSNRYGYLTVDSMQVIPSGTDVEITVHYSVTPWIAFLVFLFGKQDLKNRVLSVVGYPETGKDSQVVTYAYVDNSRAIITVKNAVIDYGDGSYWYPAHTFGTVIPKLTFVLGPTETKTYTNMQVMPKGFGYFQ</sequence>
<name>A2SRF5_METLZ</name>
<dbReference type="GeneID" id="4795271"/>
<dbReference type="eggNOG" id="arCOG03480">
    <property type="taxonomic scope" value="Archaea"/>
</dbReference>
<evidence type="ECO:0000313" key="2">
    <source>
        <dbReference type="Proteomes" id="UP000000365"/>
    </source>
</evidence>
<dbReference type="AlphaFoldDB" id="A2SRF5"/>
<dbReference type="RefSeq" id="WP_011833112.1">
    <property type="nucleotide sequence ID" value="NC_008942.1"/>
</dbReference>
<accession>A2SRF5</accession>
<keyword evidence="2" id="KW-1185">Reference proteome</keyword>
<reference evidence="1 2" key="1">
    <citation type="journal article" date="2009" name="Stand. Genomic Sci.">
        <title>Complete genome sequence of Methanocorpusculum labreanum type strain Z.</title>
        <authorList>
            <person name="Anderson I.J."/>
            <person name="Sieprawska-Lupa M."/>
            <person name="Goltsman E."/>
            <person name="Lapidus A."/>
            <person name="Copeland A."/>
            <person name="Glavina Del Rio T."/>
            <person name="Tice H."/>
            <person name="Dalin E."/>
            <person name="Barry K."/>
            <person name="Pitluck S."/>
            <person name="Hauser L."/>
            <person name="Land M."/>
            <person name="Lucas S."/>
            <person name="Richardson P."/>
            <person name="Whitman W.B."/>
            <person name="Kyrpides N.C."/>
        </authorList>
    </citation>
    <scope>NUCLEOTIDE SEQUENCE [LARGE SCALE GENOMIC DNA]</scope>
    <source>
        <strain evidence="2">ATCC 43576 / DSM 4855 / Z</strain>
    </source>
</reference>
<gene>
    <name evidence="1" type="ordered locus">Mlab_0740</name>
</gene>
<dbReference type="OrthoDB" id="117759at2157"/>
<dbReference type="Proteomes" id="UP000000365">
    <property type="component" value="Chromosome"/>
</dbReference>
<dbReference type="KEGG" id="mla:Mlab_0740"/>
<proteinExistence type="predicted"/>